<dbReference type="CDD" id="cd05214">
    <property type="entry name" value="GAPDH_I_N"/>
    <property type="match status" value="1"/>
</dbReference>
<keyword evidence="3 8" id="KW-0560">Oxidoreductase</keyword>
<dbReference type="GO" id="GO:0016620">
    <property type="term" value="F:oxidoreductase activity, acting on the aldehyde or oxo group of donors, NAD or NADP as acceptor"/>
    <property type="evidence" value="ECO:0007669"/>
    <property type="project" value="InterPro"/>
</dbReference>
<dbReference type="EC" id="1.2.1.-" evidence="8"/>
<feature type="binding site" evidence="5">
    <location>
        <position position="233"/>
    </location>
    <ligand>
        <name>D-glyceraldehyde 3-phosphate</name>
        <dbReference type="ChEBI" id="CHEBI:59776"/>
    </ligand>
</feature>
<accession>A0A2T0VXD4</accession>
<dbReference type="InterPro" id="IPR036291">
    <property type="entry name" value="NAD(P)-bd_dom_sf"/>
</dbReference>
<dbReference type="NCBIfam" id="TIGR01534">
    <property type="entry name" value="GAPDH-I"/>
    <property type="match status" value="1"/>
</dbReference>
<proteinExistence type="inferred from homology"/>
<comment type="caution">
    <text evidence="10">The sequence shown here is derived from an EMBL/GenBank/DDBJ whole genome shotgun (WGS) entry which is preliminary data.</text>
</comment>
<evidence type="ECO:0000259" key="9">
    <source>
        <dbReference type="SMART" id="SM00846"/>
    </source>
</evidence>
<protein>
    <recommendedName>
        <fullName evidence="2 8">Glyceraldehyde-3-phosphate dehydrogenase</fullName>
        <ecNumber evidence="8">1.2.1.-</ecNumber>
    </recommendedName>
</protein>
<dbReference type="SMART" id="SM00846">
    <property type="entry name" value="Gp_dh_N"/>
    <property type="match status" value="1"/>
</dbReference>
<dbReference type="PROSITE" id="PS00071">
    <property type="entry name" value="GAPDH"/>
    <property type="match status" value="1"/>
</dbReference>
<feature type="active site" description="Nucleophile" evidence="4">
    <location>
        <position position="154"/>
    </location>
</feature>
<dbReference type="Pfam" id="PF00044">
    <property type="entry name" value="Gp_dh_N"/>
    <property type="match status" value="1"/>
</dbReference>
<dbReference type="SUPFAM" id="SSF51735">
    <property type="entry name" value="NAD(P)-binding Rossmann-fold domains"/>
    <property type="match status" value="1"/>
</dbReference>
<feature type="binding site" evidence="6">
    <location>
        <position position="36"/>
    </location>
    <ligand>
        <name>NAD(+)</name>
        <dbReference type="ChEBI" id="CHEBI:57540"/>
    </ligand>
</feature>
<feature type="binding site" evidence="6">
    <location>
        <begin position="12"/>
        <end position="13"/>
    </location>
    <ligand>
        <name>NAD(+)</name>
        <dbReference type="ChEBI" id="CHEBI:57540"/>
    </ligand>
</feature>
<dbReference type="FunFam" id="3.40.50.720:FF:000001">
    <property type="entry name" value="Glyceraldehyde-3-phosphate dehydrogenase"/>
    <property type="match status" value="1"/>
</dbReference>
<dbReference type="GO" id="GO:0051287">
    <property type="term" value="F:NAD binding"/>
    <property type="evidence" value="ECO:0007669"/>
    <property type="project" value="InterPro"/>
</dbReference>
<evidence type="ECO:0000256" key="1">
    <source>
        <dbReference type="ARBA" id="ARBA00007406"/>
    </source>
</evidence>
<evidence type="ECO:0000256" key="2">
    <source>
        <dbReference type="ARBA" id="ARBA00021022"/>
    </source>
</evidence>
<evidence type="ECO:0000256" key="5">
    <source>
        <dbReference type="PIRSR" id="PIRSR000149-2"/>
    </source>
</evidence>
<evidence type="ECO:0000256" key="8">
    <source>
        <dbReference type="RuleBase" id="RU361160"/>
    </source>
</evidence>
<evidence type="ECO:0000256" key="7">
    <source>
        <dbReference type="RuleBase" id="RU000397"/>
    </source>
</evidence>
<evidence type="ECO:0000256" key="6">
    <source>
        <dbReference type="PIRSR" id="PIRSR000149-3"/>
    </source>
</evidence>
<dbReference type="Proteomes" id="UP000238205">
    <property type="component" value="Unassembled WGS sequence"/>
</dbReference>
<keyword evidence="6" id="KW-0520">NAD</keyword>
<feature type="binding site" evidence="5">
    <location>
        <begin position="210"/>
        <end position="211"/>
    </location>
    <ligand>
        <name>D-glyceraldehyde 3-phosphate</name>
        <dbReference type="ChEBI" id="CHEBI:59776"/>
    </ligand>
</feature>
<dbReference type="GO" id="GO:0006006">
    <property type="term" value="P:glucose metabolic process"/>
    <property type="evidence" value="ECO:0007669"/>
    <property type="project" value="InterPro"/>
</dbReference>
<dbReference type="InterPro" id="IPR020830">
    <property type="entry name" value="GlycerAld_3-P_DH_AS"/>
</dbReference>
<evidence type="ECO:0000256" key="4">
    <source>
        <dbReference type="PIRSR" id="PIRSR000149-1"/>
    </source>
</evidence>
<feature type="binding site" evidence="6">
    <location>
        <position position="314"/>
    </location>
    <ligand>
        <name>NAD(+)</name>
        <dbReference type="ChEBI" id="CHEBI:57540"/>
    </ligand>
</feature>
<evidence type="ECO:0000313" key="10">
    <source>
        <dbReference type="EMBL" id="PRY76814.1"/>
    </source>
</evidence>
<dbReference type="InterPro" id="IPR020829">
    <property type="entry name" value="GlycerAld_3-P_DH_cat"/>
</dbReference>
<dbReference type="GO" id="GO:0050661">
    <property type="term" value="F:NADP binding"/>
    <property type="evidence" value="ECO:0007669"/>
    <property type="project" value="InterPro"/>
</dbReference>
<dbReference type="FunFam" id="3.30.360.10:FF:000002">
    <property type="entry name" value="Glyceraldehyde-3-phosphate dehydrogenase"/>
    <property type="match status" value="1"/>
</dbReference>
<name>A0A2T0VXD4_9LACT</name>
<dbReference type="RefSeq" id="WP_106195767.1">
    <property type="nucleotide sequence ID" value="NZ_PVTO01000030.1"/>
</dbReference>
<keyword evidence="11" id="KW-1185">Reference proteome</keyword>
<feature type="binding site" evidence="6">
    <location>
        <position position="122"/>
    </location>
    <ligand>
        <name>NAD(+)</name>
        <dbReference type="ChEBI" id="CHEBI:57540"/>
    </ligand>
</feature>
<feature type="binding site" evidence="5">
    <location>
        <position position="184"/>
    </location>
    <ligand>
        <name>D-glyceraldehyde 3-phosphate</name>
        <dbReference type="ChEBI" id="CHEBI:59776"/>
    </ligand>
</feature>
<gene>
    <name evidence="10" type="ORF">CLV38_13019</name>
</gene>
<dbReference type="SUPFAM" id="SSF55347">
    <property type="entry name" value="Glyceraldehyde-3-phosphate dehydrogenase-like, C-terminal domain"/>
    <property type="match status" value="1"/>
</dbReference>
<dbReference type="InterPro" id="IPR006424">
    <property type="entry name" value="Glyceraldehyde-3-P_DH_1"/>
</dbReference>
<dbReference type="Gene3D" id="3.30.360.10">
    <property type="entry name" value="Dihydrodipicolinate Reductase, domain 2"/>
    <property type="match status" value="1"/>
</dbReference>
<evidence type="ECO:0000256" key="3">
    <source>
        <dbReference type="ARBA" id="ARBA00023002"/>
    </source>
</evidence>
<dbReference type="AlphaFoldDB" id="A0A2T0VXD4"/>
<sequence length="334" mass="36297">MTTKIAINGFGRIGRLAFRRIKELRDSELQVVAVNDLTNNEDLAYSLKYDTAYGIFPYDIEVRGDSILVDGKEVKTFEEKDAKKLPWSDLDIDIVLECTGFYTTNEKAQAHIDAGAKKVIISAPTKDEETKVVVFGVNQEILSPSDKIISAASCTTNGLALMTKILVDEFGIQRGLMTGSRAYTATQNMQDAPGGRKSRAGAQNVIPVTTGAANALGKVIPEVKGIITGTTTRVPVITAGFVELFSVLDREVTVDQINEVMKAAANDSYGYTEDEIVSSDVVGDTHGSVFDATLTEVLDANGGQLVKTVAWYDNEYGFVSNLVRLTEYVSRLNK</sequence>
<dbReference type="InterPro" id="IPR020831">
    <property type="entry name" value="GlycerAld/Erythrose_P_DH"/>
</dbReference>
<comment type="similarity">
    <text evidence="1 7">Belongs to the glyceraldehyde-3-phosphate dehydrogenase family.</text>
</comment>
<feature type="domain" description="Glyceraldehyde 3-phosphate dehydrogenase NAD(P) binding" evidence="9">
    <location>
        <begin position="3"/>
        <end position="154"/>
    </location>
</feature>
<dbReference type="PANTHER" id="PTHR43148">
    <property type="entry name" value="GLYCERALDEHYDE-3-PHOSPHATE DEHYDROGENASE 2"/>
    <property type="match status" value="1"/>
</dbReference>
<dbReference type="PIRSF" id="PIRSF000149">
    <property type="entry name" value="GAP_DH"/>
    <property type="match status" value="1"/>
</dbReference>
<keyword evidence="6" id="KW-0547">Nucleotide-binding</keyword>
<dbReference type="EMBL" id="PVTO01000030">
    <property type="protein sequence ID" value="PRY76814.1"/>
    <property type="molecule type" value="Genomic_DNA"/>
</dbReference>
<feature type="binding site" evidence="5">
    <location>
        <begin position="153"/>
        <end position="155"/>
    </location>
    <ligand>
        <name>D-glyceraldehyde 3-phosphate</name>
        <dbReference type="ChEBI" id="CHEBI:59776"/>
    </ligand>
</feature>
<dbReference type="CDD" id="cd18126">
    <property type="entry name" value="GAPDH_I_C"/>
    <property type="match status" value="1"/>
</dbReference>
<dbReference type="PRINTS" id="PR00078">
    <property type="entry name" value="G3PDHDRGNASE"/>
</dbReference>
<organism evidence="10 11">
    <name type="scientific">Alkalibacterium olivapovliticus</name>
    <dbReference type="NCBI Taxonomy" id="99907"/>
    <lineage>
        <taxon>Bacteria</taxon>
        <taxon>Bacillati</taxon>
        <taxon>Bacillota</taxon>
        <taxon>Bacilli</taxon>
        <taxon>Lactobacillales</taxon>
        <taxon>Carnobacteriaceae</taxon>
        <taxon>Alkalibacterium</taxon>
    </lineage>
</organism>
<dbReference type="Gene3D" id="3.40.50.720">
    <property type="entry name" value="NAD(P)-binding Rossmann-like Domain"/>
    <property type="match status" value="1"/>
</dbReference>
<dbReference type="InterPro" id="IPR020828">
    <property type="entry name" value="GlycerAld_3-P_DH_NAD(P)-bd"/>
</dbReference>
<dbReference type="Pfam" id="PF02800">
    <property type="entry name" value="Gp_dh_C"/>
    <property type="match status" value="1"/>
</dbReference>
<reference evidence="10 11" key="1">
    <citation type="submission" date="2018-03" db="EMBL/GenBank/DDBJ databases">
        <title>Genomic Encyclopedia of Archaeal and Bacterial Type Strains, Phase II (KMG-II): from individual species to whole genera.</title>
        <authorList>
            <person name="Goeker M."/>
        </authorList>
    </citation>
    <scope>NUCLEOTIDE SEQUENCE [LARGE SCALE GENOMIC DNA]</scope>
    <source>
        <strain evidence="10 11">DSM 13175</strain>
    </source>
</reference>
<dbReference type="OrthoDB" id="9803304at2"/>
<evidence type="ECO:0000313" key="11">
    <source>
        <dbReference type="Proteomes" id="UP000238205"/>
    </source>
</evidence>